<dbReference type="OrthoDB" id="177137at2157"/>
<dbReference type="Pfam" id="PF24332">
    <property type="entry name" value="DUF7500"/>
    <property type="match status" value="1"/>
</dbReference>
<feature type="region of interest" description="Disordered" evidence="1">
    <location>
        <begin position="1"/>
        <end position="129"/>
    </location>
</feature>
<name>A0A544QNN7_9EURY</name>
<evidence type="ECO:0000313" key="3">
    <source>
        <dbReference type="Proteomes" id="UP000315385"/>
    </source>
</evidence>
<accession>A0A544QNN7</accession>
<dbReference type="RefSeq" id="WP_142443588.1">
    <property type="nucleotide sequence ID" value="NZ_SESI01000002.1"/>
</dbReference>
<feature type="compositionally biased region" description="Basic and acidic residues" evidence="1">
    <location>
        <begin position="23"/>
        <end position="33"/>
    </location>
</feature>
<gene>
    <name evidence="2" type="ORF">EWF95_08270</name>
</gene>
<organism evidence="2 3">
    <name type="scientific">Halonotius roseus</name>
    <dbReference type="NCBI Taxonomy" id="2511997"/>
    <lineage>
        <taxon>Archaea</taxon>
        <taxon>Methanobacteriati</taxon>
        <taxon>Methanobacteriota</taxon>
        <taxon>Stenosarchaea group</taxon>
        <taxon>Halobacteria</taxon>
        <taxon>Halobacteriales</taxon>
        <taxon>Haloferacaceae</taxon>
        <taxon>Halonotius</taxon>
    </lineage>
</organism>
<reference evidence="2 3" key="1">
    <citation type="submission" date="2019-02" db="EMBL/GenBank/DDBJ databases">
        <title>Halonotius sp. a new haloqrchaeon isolated from saline water.</title>
        <authorList>
            <person name="Duran-Viseras A."/>
            <person name="Sanchez-Porro C."/>
            <person name="Ventosa A."/>
        </authorList>
    </citation>
    <scope>NUCLEOTIDE SEQUENCE [LARGE SCALE GENOMIC DNA]</scope>
    <source>
        <strain evidence="2 3">F9-27</strain>
    </source>
</reference>
<dbReference type="InterPro" id="IPR055923">
    <property type="entry name" value="DUF7500"/>
</dbReference>
<comment type="caution">
    <text evidence="2">The sequence shown here is derived from an EMBL/GenBank/DDBJ whole genome shotgun (WGS) entry which is preliminary data.</text>
</comment>
<keyword evidence="3" id="KW-1185">Reference proteome</keyword>
<dbReference type="EMBL" id="SESI01000002">
    <property type="protein sequence ID" value="TQQ80475.1"/>
    <property type="molecule type" value="Genomic_DNA"/>
</dbReference>
<evidence type="ECO:0000256" key="1">
    <source>
        <dbReference type="SAM" id="MobiDB-lite"/>
    </source>
</evidence>
<dbReference type="Proteomes" id="UP000315385">
    <property type="component" value="Unassembled WGS sequence"/>
</dbReference>
<feature type="compositionally biased region" description="Acidic residues" evidence="1">
    <location>
        <begin position="68"/>
        <end position="103"/>
    </location>
</feature>
<sequence>MSSDDPADEPEEKGILAPDELDITDHPKVESLSEGRYVVSAEGTPDSPDAEQREQSSGDKTQLPAGETDADETADETDEDEVDEDDTDDGDQEPTADNDESDSGSEPPAERSEDTDDTEPAEPPAVELTQQTVSQFLAESLTSTETSYGFDATVNIEGDVKRGRMSSDDVAETLEGLLRWYAEQTTDEMEPEAALGIILAGSTLEVEYPVQSVYAMLKQYELGPDDSISDLLAAIREEGSFTVPPSDTR</sequence>
<evidence type="ECO:0008006" key="4">
    <source>
        <dbReference type="Google" id="ProtNLM"/>
    </source>
</evidence>
<feature type="compositionally biased region" description="Acidic residues" evidence="1">
    <location>
        <begin position="1"/>
        <end position="11"/>
    </location>
</feature>
<protein>
    <recommendedName>
        <fullName evidence="4">Flagella cluster protein</fullName>
    </recommendedName>
</protein>
<evidence type="ECO:0000313" key="2">
    <source>
        <dbReference type="EMBL" id="TQQ80475.1"/>
    </source>
</evidence>
<dbReference type="AlphaFoldDB" id="A0A544QNN7"/>
<proteinExistence type="predicted"/>